<dbReference type="PANTHER" id="PTHR34129">
    <property type="entry name" value="BLR1139 PROTEIN"/>
    <property type="match status" value="1"/>
</dbReference>
<dbReference type="Gene3D" id="3.20.170.20">
    <property type="entry name" value="Protein of unknown function DUF952"/>
    <property type="match status" value="1"/>
</dbReference>
<dbReference type="EMBL" id="CP017248">
    <property type="protein sequence ID" value="AOR32148.1"/>
    <property type="molecule type" value="Genomic_DNA"/>
</dbReference>
<evidence type="ECO:0000313" key="2">
    <source>
        <dbReference type="Proteomes" id="UP000094960"/>
    </source>
</evidence>
<name>A0A1D7Y946_9ACTN</name>
<dbReference type="PANTHER" id="PTHR34129:SF1">
    <property type="entry name" value="DUF952 DOMAIN-CONTAINING PROTEIN"/>
    <property type="match status" value="1"/>
</dbReference>
<dbReference type="AlphaFoldDB" id="A0A1D7Y946"/>
<reference evidence="2" key="1">
    <citation type="submission" date="2016-09" db="EMBL/GenBank/DDBJ databases">
        <title>Streptomyces puniciscabiei strain:TW1S1 Genome sequencing and assembly.</title>
        <authorList>
            <person name="Kim M.-K."/>
            <person name="Kim S.B."/>
        </authorList>
    </citation>
    <scope>NUCLEOTIDE SEQUENCE [LARGE SCALE GENOMIC DNA]</scope>
    <source>
        <strain evidence="2">TW1S1</strain>
    </source>
</reference>
<organism evidence="1 2">
    <name type="scientific">Streptomyces fodineus</name>
    <dbReference type="NCBI Taxonomy" id="1904616"/>
    <lineage>
        <taxon>Bacteria</taxon>
        <taxon>Bacillati</taxon>
        <taxon>Actinomycetota</taxon>
        <taxon>Actinomycetes</taxon>
        <taxon>Kitasatosporales</taxon>
        <taxon>Streptomycetaceae</taxon>
        <taxon>Streptomyces</taxon>
    </lineage>
</organism>
<dbReference type="GO" id="GO:0016740">
    <property type="term" value="F:transferase activity"/>
    <property type="evidence" value="ECO:0007669"/>
    <property type="project" value="UniProtKB-KW"/>
</dbReference>
<keyword evidence="2" id="KW-1185">Reference proteome</keyword>
<dbReference type="RefSeq" id="WP_069778766.1">
    <property type="nucleotide sequence ID" value="NZ_CP017248.1"/>
</dbReference>
<gene>
    <name evidence="1" type="ORF">BFF78_14725</name>
</gene>
<dbReference type="KEGG" id="spun:BFF78_14725"/>
<dbReference type="Pfam" id="PF06108">
    <property type="entry name" value="DUF952"/>
    <property type="match status" value="1"/>
</dbReference>
<accession>A0A1D7Y946</accession>
<protein>
    <submittedName>
        <fullName evidence="1">Glutathione S-transferase</fullName>
    </submittedName>
</protein>
<keyword evidence="1" id="KW-0808">Transferase</keyword>
<dbReference type="InterPro" id="IPR009297">
    <property type="entry name" value="DUF952"/>
</dbReference>
<evidence type="ECO:0000313" key="1">
    <source>
        <dbReference type="EMBL" id="AOR32148.1"/>
    </source>
</evidence>
<dbReference type="Proteomes" id="UP000094960">
    <property type="component" value="Chromosome"/>
</dbReference>
<dbReference type="SUPFAM" id="SSF56399">
    <property type="entry name" value="ADP-ribosylation"/>
    <property type="match status" value="1"/>
</dbReference>
<proteinExistence type="predicted"/>
<sequence>MPKPPRIFHITERSLWEAARERGTYEVSTRGRTLQEEGFIHCSTREQLPRIAEFLYGGYDGPDELVVLVVDPALVGAPVKYEAVEPGGEEFPHVYGPVPADAVVDVESWG</sequence>